<dbReference type="AlphaFoldDB" id="A0A2R6WRI3"/>
<dbReference type="EMBL" id="KZ772735">
    <property type="protein sequence ID" value="PTQ36456.1"/>
    <property type="molecule type" value="Genomic_DNA"/>
</dbReference>
<protein>
    <submittedName>
        <fullName evidence="1">Uncharacterized protein</fullName>
    </submittedName>
</protein>
<evidence type="ECO:0000313" key="1">
    <source>
        <dbReference type="EMBL" id="PTQ36456.1"/>
    </source>
</evidence>
<accession>A0A2R6WRI3</accession>
<organism evidence="1 2">
    <name type="scientific">Marchantia polymorpha</name>
    <name type="common">Common liverwort</name>
    <name type="synonym">Marchantia aquatica</name>
    <dbReference type="NCBI Taxonomy" id="3197"/>
    <lineage>
        <taxon>Eukaryota</taxon>
        <taxon>Viridiplantae</taxon>
        <taxon>Streptophyta</taxon>
        <taxon>Embryophyta</taxon>
        <taxon>Marchantiophyta</taxon>
        <taxon>Marchantiopsida</taxon>
        <taxon>Marchantiidae</taxon>
        <taxon>Marchantiales</taxon>
        <taxon>Marchantiaceae</taxon>
        <taxon>Marchantia</taxon>
    </lineage>
</organism>
<gene>
    <name evidence="1" type="ORF">MARPO_0063s0005</name>
</gene>
<name>A0A2R6WRI3_MARPO</name>
<proteinExistence type="predicted"/>
<keyword evidence="2" id="KW-1185">Reference proteome</keyword>
<dbReference type="Proteomes" id="UP000244005">
    <property type="component" value="Unassembled WGS sequence"/>
</dbReference>
<dbReference type="Gramene" id="Mp8g09140.1">
    <property type="protein sequence ID" value="Mp8g09140.1.cds"/>
    <property type="gene ID" value="Mp8g09140"/>
</dbReference>
<reference evidence="2" key="1">
    <citation type="journal article" date="2017" name="Cell">
        <title>Insights into land plant evolution garnered from the Marchantia polymorpha genome.</title>
        <authorList>
            <person name="Bowman J.L."/>
            <person name="Kohchi T."/>
            <person name="Yamato K.T."/>
            <person name="Jenkins J."/>
            <person name="Shu S."/>
            <person name="Ishizaki K."/>
            <person name="Yamaoka S."/>
            <person name="Nishihama R."/>
            <person name="Nakamura Y."/>
            <person name="Berger F."/>
            <person name="Adam C."/>
            <person name="Aki S.S."/>
            <person name="Althoff F."/>
            <person name="Araki T."/>
            <person name="Arteaga-Vazquez M.A."/>
            <person name="Balasubrmanian S."/>
            <person name="Barry K."/>
            <person name="Bauer D."/>
            <person name="Boehm C.R."/>
            <person name="Briginshaw L."/>
            <person name="Caballero-Perez J."/>
            <person name="Catarino B."/>
            <person name="Chen F."/>
            <person name="Chiyoda S."/>
            <person name="Chovatia M."/>
            <person name="Davies K.M."/>
            <person name="Delmans M."/>
            <person name="Demura T."/>
            <person name="Dierschke T."/>
            <person name="Dolan L."/>
            <person name="Dorantes-Acosta A.E."/>
            <person name="Eklund D.M."/>
            <person name="Florent S.N."/>
            <person name="Flores-Sandoval E."/>
            <person name="Fujiyama A."/>
            <person name="Fukuzawa H."/>
            <person name="Galik B."/>
            <person name="Grimanelli D."/>
            <person name="Grimwood J."/>
            <person name="Grossniklaus U."/>
            <person name="Hamada T."/>
            <person name="Haseloff J."/>
            <person name="Hetherington A.J."/>
            <person name="Higo A."/>
            <person name="Hirakawa Y."/>
            <person name="Hundley H.N."/>
            <person name="Ikeda Y."/>
            <person name="Inoue K."/>
            <person name="Inoue S.I."/>
            <person name="Ishida S."/>
            <person name="Jia Q."/>
            <person name="Kakita M."/>
            <person name="Kanazawa T."/>
            <person name="Kawai Y."/>
            <person name="Kawashima T."/>
            <person name="Kennedy M."/>
            <person name="Kinose K."/>
            <person name="Kinoshita T."/>
            <person name="Kohara Y."/>
            <person name="Koide E."/>
            <person name="Komatsu K."/>
            <person name="Kopischke S."/>
            <person name="Kubo M."/>
            <person name="Kyozuka J."/>
            <person name="Lagercrantz U."/>
            <person name="Lin S.S."/>
            <person name="Lindquist E."/>
            <person name="Lipzen A.M."/>
            <person name="Lu C.W."/>
            <person name="De Luna E."/>
            <person name="Martienssen R.A."/>
            <person name="Minamino N."/>
            <person name="Mizutani M."/>
            <person name="Mizutani M."/>
            <person name="Mochizuki N."/>
            <person name="Monte I."/>
            <person name="Mosher R."/>
            <person name="Nagasaki H."/>
            <person name="Nakagami H."/>
            <person name="Naramoto S."/>
            <person name="Nishitani K."/>
            <person name="Ohtani M."/>
            <person name="Okamoto T."/>
            <person name="Okumura M."/>
            <person name="Phillips J."/>
            <person name="Pollak B."/>
            <person name="Reinders A."/>
            <person name="Rovekamp M."/>
            <person name="Sano R."/>
            <person name="Sawa S."/>
            <person name="Schmid M.W."/>
            <person name="Shirakawa M."/>
            <person name="Solano R."/>
            <person name="Spunde A."/>
            <person name="Suetsugu N."/>
            <person name="Sugano S."/>
            <person name="Sugiyama A."/>
            <person name="Sun R."/>
            <person name="Suzuki Y."/>
            <person name="Takenaka M."/>
            <person name="Takezawa D."/>
            <person name="Tomogane H."/>
            <person name="Tsuzuki M."/>
            <person name="Ueda T."/>
            <person name="Umeda M."/>
            <person name="Ward J.M."/>
            <person name="Watanabe Y."/>
            <person name="Yazaki K."/>
            <person name="Yokoyama R."/>
            <person name="Yoshitake Y."/>
            <person name="Yotsui I."/>
            <person name="Zachgo S."/>
            <person name="Schmutz J."/>
        </authorList>
    </citation>
    <scope>NUCLEOTIDE SEQUENCE [LARGE SCALE GENOMIC DNA]</scope>
    <source>
        <strain evidence="2">Tak-1</strain>
    </source>
</reference>
<sequence length="70" mass="8559">MLRNARTTPVRSRALGFWSRAREAQIRRIQFIRGFNSNLYPEMMTMLRSSVFHSETKFQDQERRRLNRRV</sequence>
<evidence type="ECO:0000313" key="2">
    <source>
        <dbReference type="Proteomes" id="UP000244005"/>
    </source>
</evidence>